<dbReference type="EMBL" id="JACTNZ010000011">
    <property type="protein sequence ID" value="KAG5525573.1"/>
    <property type="molecule type" value="Genomic_DNA"/>
</dbReference>
<gene>
    <name evidence="2" type="ORF">RHGRI_032017</name>
</gene>
<evidence type="ECO:0000256" key="1">
    <source>
        <dbReference type="SAM" id="Phobius"/>
    </source>
</evidence>
<keyword evidence="1" id="KW-0812">Transmembrane</keyword>
<comment type="caution">
    <text evidence="2">The sequence shown here is derived from an EMBL/GenBank/DDBJ whole genome shotgun (WGS) entry which is preliminary data.</text>
</comment>
<sequence>MPDLLCGQTTSPPPPLIRSLASKKPTRIWRLQITNPPTAGFANDRGLLVMGCLLVVGDGGGWFFGCGDARQRRTRRRGGYRGWGWGWGWGWGRDVGCKGWDGEDDVFFLDRRKDEVYLYSHAQYSLYIYIYIYIYSGRSIAFGIVIAFYSLRPLISVYFVKLVDKSW</sequence>
<evidence type="ECO:0000313" key="2">
    <source>
        <dbReference type="EMBL" id="KAG5525573.1"/>
    </source>
</evidence>
<proteinExistence type="predicted"/>
<dbReference type="Proteomes" id="UP000823749">
    <property type="component" value="Chromosome 11"/>
</dbReference>
<evidence type="ECO:0008006" key="4">
    <source>
        <dbReference type="Google" id="ProtNLM"/>
    </source>
</evidence>
<keyword evidence="1" id="KW-0472">Membrane</keyword>
<dbReference type="AlphaFoldDB" id="A0AAV6IAM9"/>
<keyword evidence="1" id="KW-1133">Transmembrane helix</keyword>
<protein>
    <recommendedName>
        <fullName evidence="4">Transmembrane protein</fullName>
    </recommendedName>
</protein>
<organism evidence="2 3">
    <name type="scientific">Rhododendron griersonianum</name>
    <dbReference type="NCBI Taxonomy" id="479676"/>
    <lineage>
        <taxon>Eukaryota</taxon>
        <taxon>Viridiplantae</taxon>
        <taxon>Streptophyta</taxon>
        <taxon>Embryophyta</taxon>
        <taxon>Tracheophyta</taxon>
        <taxon>Spermatophyta</taxon>
        <taxon>Magnoliopsida</taxon>
        <taxon>eudicotyledons</taxon>
        <taxon>Gunneridae</taxon>
        <taxon>Pentapetalae</taxon>
        <taxon>asterids</taxon>
        <taxon>Ericales</taxon>
        <taxon>Ericaceae</taxon>
        <taxon>Ericoideae</taxon>
        <taxon>Rhodoreae</taxon>
        <taxon>Rhododendron</taxon>
    </lineage>
</organism>
<feature type="transmembrane region" description="Helical" evidence="1">
    <location>
        <begin position="47"/>
        <end position="67"/>
    </location>
</feature>
<name>A0AAV6IAM9_9ERIC</name>
<evidence type="ECO:0000313" key="3">
    <source>
        <dbReference type="Proteomes" id="UP000823749"/>
    </source>
</evidence>
<keyword evidence="3" id="KW-1185">Reference proteome</keyword>
<reference evidence="2" key="1">
    <citation type="submission" date="2020-08" db="EMBL/GenBank/DDBJ databases">
        <title>Plant Genome Project.</title>
        <authorList>
            <person name="Zhang R.-G."/>
        </authorList>
    </citation>
    <scope>NUCLEOTIDE SEQUENCE</scope>
    <source>
        <strain evidence="2">WSP0</strain>
        <tissue evidence="2">Leaf</tissue>
    </source>
</reference>
<accession>A0AAV6IAM9</accession>